<dbReference type="GO" id="GO:1990573">
    <property type="term" value="P:potassium ion import across plasma membrane"/>
    <property type="evidence" value="ECO:0007669"/>
    <property type="project" value="TreeGrafter"/>
</dbReference>
<dbReference type="GO" id="GO:0005886">
    <property type="term" value="C:plasma membrane"/>
    <property type="evidence" value="ECO:0007669"/>
    <property type="project" value="TreeGrafter"/>
</dbReference>
<dbReference type="PANTHER" id="PTHR11827">
    <property type="entry name" value="SOLUTE CARRIER FAMILY 12, CATION COTRANSPORTERS"/>
    <property type="match status" value="1"/>
</dbReference>
<name>A0A183IPM8_9BILA</name>
<evidence type="ECO:0000259" key="6">
    <source>
        <dbReference type="Pfam" id="PF00324"/>
    </source>
</evidence>
<keyword evidence="4 5" id="KW-0472">Membrane</keyword>
<feature type="transmembrane region" description="Helical" evidence="5">
    <location>
        <begin position="101"/>
        <end position="122"/>
    </location>
</feature>
<feature type="transmembrane region" description="Helical" evidence="5">
    <location>
        <begin position="76"/>
        <end position="95"/>
    </location>
</feature>
<keyword evidence="8" id="KW-1185">Reference proteome</keyword>
<dbReference type="Pfam" id="PF00324">
    <property type="entry name" value="AA_permease"/>
    <property type="match status" value="1"/>
</dbReference>
<keyword evidence="2 5" id="KW-0812">Transmembrane</keyword>
<dbReference type="GO" id="GO:0006884">
    <property type="term" value="P:cell volume homeostasis"/>
    <property type="evidence" value="ECO:0007669"/>
    <property type="project" value="TreeGrafter"/>
</dbReference>
<dbReference type="WBParaSite" id="SBAD_0000579701-mRNA-1">
    <property type="protein sequence ID" value="SBAD_0000579701-mRNA-1"/>
    <property type="gene ID" value="SBAD_0000579701"/>
</dbReference>
<reference evidence="9" key="1">
    <citation type="submission" date="2016-06" db="UniProtKB">
        <authorList>
            <consortium name="WormBaseParasite"/>
        </authorList>
    </citation>
    <scope>IDENTIFICATION</scope>
</reference>
<reference evidence="7 8" key="2">
    <citation type="submission" date="2018-11" db="EMBL/GenBank/DDBJ databases">
        <authorList>
            <consortium name="Pathogen Informatics"/>
        </authorList>
    </citation>
    <scope>NUCLEOTIDE SEQUENCE [LARGE SCALE GENOMIC DNA]</scope>
</reference>
<dbReference type="GO" id="GO:0045202">
    <property type="term" value="C:synapse"/>
    <property type="evidence" value="ECO:0007669"/>
    <property type="project" value="GOC"/>
</dbReference>
<evidence type="ECO:0000313" key="7">
    <source>
        <dbReference type="EMBL" id="VDP07635.1"/>
    </source>
</evidence>
<keyword evidence="3 5" id="KW-1133">Transmembrane helix</keyword>
<evidence type="ECO:0000313" key="8">
    <source>
        <dbReference type="Proteomes" id="UP000270296"/>
    </source>
</evidence>
<gene>
    <name evidence="7" type="ORF">SBAD_LOCUS5575</name>
</gene>
<comment type="subcellular location">
    <subcellularLocation>
        <location evidence="1">Membrane</location>
        <topology evidence="1">Multi-pass membrane protein</topology>
    </subcellularLocation>
</comment>
<dbReference type="InterPro" id="IPR004841">
    <property type="entry name" value="AA-permease/SLC12A_dom"/>
</dbReference>
<sequence>MFIRDKFGQSAYGKLVVAELAVPHPMVIVVGSMLASAGAGMQCLIGAPRLLRAIAQDGVIPILEPFKATRKNGEPWLATLLSIALCEFGILIAQLESITALISQFFLMCYLSVNAACFLQGFLKAPNWRPRFRFYHWLFSLFGALLCVAVMFMSHWGFAILSVVIGVIAYKYIEYQGAEKEWGDGMSGLSLSAAMYSLLKLEHGPIHTKNWSIQTSGLGSLKHNTLVIGWPMKWKQSENVNDCRMFVEAVRVSLAASCAVVVTKNCDSFPNGKSKVSYCFIVFPT</sequence>
<evidence type="ECO:0000256" key="2">
    <source>
        <dbReference type="ARBA" id="ARBA00022692"/>
    </source>
</evidence>
<dbReference type="AlphaFoldDB" id="A0A183IPM8"/>
<dbReference type="Gene3D" id="1.20.1740.10">
    <property type="entry name" value="Amino acid/polyamine transporter I"/>
    <property type="match status" value="1"/>
</dbReference>
<evidence type="ECO:0000313" key="9">
    <source>
        <dbReference type="WBParaSite" id="SBAD_0000579701-mRNA-1"/>
    </source>
</evidence>
<proteinExistence type="predicted"/>
<dbReference type="GO" id="GO:0007268">
    <property type="term" value="P:chemical synaptic transmission"/>
    <property type="evidence" value="ECO:0007669"/>
    <property type="project" value="TreeGrafter"/>
</dbReference>
<dbReference type="Proteomes" id="UP000270296">
    <property type="component" value="Unassembled WGS sequence"/>
</dbReference>
<feature type="domain" description="Amino acid permease/ SLC12A" evidence="6">
    <location>
        <begin position="25"/>
        <end position="212"/>
    </location>
</feature>
<evidence type="ECO:0000256" key="4">
    <source>
        <dbReference type="ARBA" id="ARBA00023136"/>
    </source>
</evidence>
<dbReference type="GO" id="GO:0055075">
    <property type="term" value="P:potassium ion homeostasis"/>
    <property type="evidence" value="ECO:0007669"/>
    <property type="project" value="TreeGrafter"/>
</dbReference>
<dbReference type="OrthoDB" id="2020542at2759"/>
<dbReference type="InterPro" id="IPR004842">
    <property type="entry name" value="SLC12A_fam"/>
</dbReference>
<dbReference type="GO" id="GO:0055064">
    <property type="term" value="P:chloride ion homeostasis"/>
    <property type="evidence" value="ECO:0007669"/>
    <property type="project" value="TreeGrafter"/>
</dbReference>
<evidence type="ECO:0000256" key="3">
    <source>
        <dbReference type="ARBA" id="ARBA00022989"/>
    </source>
</evidence>
<dbReference type="EMBL" id="UZAM01009087">
    <property type="protein sequence ID" value="VDP07635.1"/>
    <property type="molecule type" value="Genomic_DNA"/>
</dbReference>
<organism evidence="9">
    <name type="scientific">Soboliphyme baturini</name>
    <dbReference type="NCBI Taxonomy" id="241478"/>
    <lineage>
        <taxon>Eukaryota</taxon>
        <taxon>Metazoa</taxon>
        <taxon>Ecdysozoa</taxon>
        <taxon>Nematoda</taxon>
        <taxon>Enoplea</taxon>
        <taxon>Dorylaimia</taxon>
        <taxon>Dioctophymatida</taxon>
        <taxon>Dioctophymatoidea</taxon>
        <taxon>Soboliphymatidae</taxon>
        <taxon>Soboliphyme</taxon>
    </lineage>
</organism>
<dbReference type="PANTHER" id="PTHR11827:SF73">
    <property type="entry name" value="KAZACHOC, ISOFORM G"/>
    <property type="match status" value="1"/>
</dbReference>
<protein>
    <submittedName>
        <fullName evidence="9">AA_permease domain-containing protein</fullName>
    </submittedName>
</protein>
<accession>A0A183IPM8</accession>
<feature type="transmembrane region" description="Helical" evidence="5">
    <location>
        <begin position="134"/>
        <end position="152"/>
    </location>
</feature>
<dbReference type="GO" id="GO:0015379">
    <property type="term" value="F:potassium:chloride symporter activity"/>
    <property type="evidence" value="ECO:0007669"/>
    <property type="project" value="TreeGrafter"/>
</dbReference>
<evidence type="ECO:0000256" key="5">
    <source>
        <dbReference type="SAM" id="Phobius"/>
    </source>
</evidence>
<evidence type="ECO:0000256" key="1">
    <source>
        <dbReference type="ARBA" id="ARBA00004141"/>
    </source>
</evidence>